<evidence type="ECO:0000313" key="2">
    <source>
        <dbReference type="EMBL" id="MFM0642217.1"/>
    </source>
</evidence>
<evidence type="ECO:0000256" key="1">
    <source>
        <dbReference type="SAM" id="SignalP"/>
    </source>
</evidence>
<gene>
    <name evidence="2" type="ORF">PQQ63_36635</name>
</gene>
<feature type="signal peptide" evidence="1">
    <location>
        <begin position="1"/>
        <end position="26"/>
    </location>
</feature>
<dbReference type="EMBL" id="JAQQCF010000061">
    <property type="protein sequence ID" value="MFM0642217.1"/>
    <property type="molecule type" value="Genomic_DNA"/>
</dbReference>
<accession>A0ABW9E5D3</accession>
<reference evidence="2 3" key="1">
    <citation type="journal article" date="2024" name="Chem. Sci.">
        <title>Discovery of megapolipeptins by genome mining of a Burkholderiales bacteria collection.</title>
        <authorList>
            <person name="Paulo B.S."/>
            <person name="Recchia M.J.J."/>
            <person name="Lee S."/>
            <person name="Fergusson C.H."/>
            <person name="Romanowski S.B."/>
            <person name="Hernandez A."/>
            <person name="Krull N."/>
            <person name="Liu D.Y."/>
            <person name="Cavanagh H."/>
            <person name="Bos A."/>
            <person name="Gray C.A."/>
            <person name="Murphy B.T."/>
            <person name="Linington R.G."/>
            <person name="Eustaquio A.S."/>
        </authorList>
    </citation>
    <scope>NUCLEOTIDE SEQUENCE [LARGE SCALE GENOMIC DNA]</scope>
    <source>
        <strain evidence="2 3">RL17-338-BIC-A</strain>
    </source>
</reference>
<name>A0ABW9E5D3_9BURK</name>
<keyword evidence="3" id="KW-1185">Reference proteome</keyword>
<evidence type="ECO:0000313" key="3">
    <source>
        <dbReference type="Proteomes" id="UP001629432"/>
    </source>
</evidence>
<protein>
    <recommendedName>
        <fullName evidence="4">Secreted protein</fullName>
    </recommendedName>
</protein>
<dbReference type="RefSeq" id="WP_408242046.1">
    <property type="nucleotide sequence ID" value="NZ_JAQQCF010000061.1"/>
</dbReference>
<evidence type="ECO:0008006" key="4">
    <source>
        <dbReference type="Google" id="ProtNLM"/>
    </source>
</evidence>
<feature type="chain" id="PRO_5047032297" description="Secreted protein" evidence="1">
    <location>
        <begin position="27"/>
        <end position="120"/>
    </location>
</feature>
<dbReference type="Proteomes" id="UP001629432">
    <property type="component" value="Unassembled WGS sequence"/>
</dbReference>
<organism evidence="2 3">
    <name type="scientific">Paraburkholderia metrosideri</name>
    <dbReference type="NCBI Taxonomy" id="580937"/>
    <lineage>
        <taxon>Bacteria</taxon>
        <taxon>Pseudomonadati</taxon>
        <taxon>Pseudomonadota</taxon>
        <taxon>Betaproteobacteria</taxon>
        <taxon>Burkholderiales</taxon>
        <taxon>Burkholderiaceae</taxon>
        <taxon>Paraburkholderia</taxon>
    </lineage>
</organism>
<proteinExistence type="predicted"/>
<keyword evidence="1" id="KW-0732">Signal</keyword>
<sequence length="120" mass="12840">MKKQMVKSVVQTVILAVTLASASVFADTTFDGDLAQQMDVSYQPGPNNNVIGLVVNRSNREVDVTVEFKGYTSDGLVSQGNPQATIEHLGAGETARFQCAGFFGMVKKVSLIRVRTSAPS</sequence>
<comment type="caution">
    <text evidence="2">The sequence shown here is derived from an EMBL/GenBank/DDBJ whole genome shotgun (WGS) entry which is preliminary data.</text>
</comment>